<dbReference type="InterPro" id="IPR004821">
    <property type="entry name" value="Cyt_trans-like"/>
</dbReference>
<protein>
    <submittedName>
        <fullName evidence="4">FAD synthase</fullName>
    </submittedName>
</protein>
<dbReference type="InterPro" id="IPR014729">
    <property type="entry name" value="Rossmann-like_a/b/a_fold"/>
</dbReference>
<dbReference type="NCBIfam" id="TIGR00125">
    <property type="entry name" value="cyt_tran_rel"/>
    <property type="match status" value="1"/>
</dbReference>
<comment type="caution">
    <text evidence="4">The sequence shown here is derived from an EMBL/GenBank/DDBJ whole genome shotgun (WGS) entry which is preliminary data.</text>
</comment>
<gene>
    <name evidence="4" type="ORF">COV05_03750</name>
</gene>
<keyword evidence="2" id="KW-0548">Nucleotidyltransferase</keyword>
<dbReference type="InterPro" id="IPR050385">
    <property type="entry name" value="Archaeal_FAD_synthase"/>
</dbReference>
<dbReference type="Gene3D" id="3.40.50.620">
    <property type="entry name" value="HUPs"/>
    <property type="match status" value="1"/>
</dbReference>
<name>A0A2M8LGD4_9BACT</name>
<reference evidence="5" key="1">
    <citation type="submission" date="2017-09" db="EMBL/GenBank/DDBJ databases">
        <title>Depth-based differentiation of microbial function through sediment-hosted aquifers and enrichment of novel symbionts in the deep terrestrial subsurface.</title>
        <authorList>
            <person name="Probst A.J."/>
            <person name="Ladd B."/>
            <person name="Jarett J.K."/>
            <person name="Geller-Mcgrath D.E."/>
            <person name="Sieber C.M.K."/>
            <person name="Emerson J.B."/>
            <person name="Anantharaman K."/>
            <person name="Thomas B.C."/>
            <person name="Malmstrom R."/>
            <person name="Stieglmeier M."/>
            <person name="Klingl A."/>
            <person name="Woyke T."/>
            <person name="Ryan C.M."/>
            <person name="Banfield J.F."/>
        </authorList>
    </citation>
    <scope>NUCLEOTIDE SEQUENCE [LARGE SCALE GENOMIC DNA]</scope>
</reference>
<evidence type="ECO:0000313" key="5">
    <source>
        <dbReference type="Proteomes" id="UP000231436"/>
    </source>
</evidence>
<dbReference type="AlphaFoldDB" id="A0A2M8LGD4"/>
<keyword evidence="1" id="KW-0808">Transferase</keyword>
<dbReference type="EMBL" id="PFEU01000018">
    <property type="protein sequence ID" value="PJE76455.1"/>
    <property type="molecule type" value="Genomic_DNA"/>
</dbReference>
<accession>A0A2M8LGD4</accession>
<sequence>MSKRVLVFGTFDRIHAGHEFFLRSAKSRGTTLIVGVARDAHVVELKEHKPHIIESKRLRAVEMLGAVDEAVLCDEALNSFHIIEETKPDLIVLGHDQMELEQALITWMGEHGHYVPMVRSKKV</sequence>
<evidence type="ECO:0000256" key="1">
    <source>
        <dbReference type="ARBA" id="ARBA00022679"/>
    </source>
</evidence>
<feature type="domain" description="Cytidyltransferase-like" evidence="3">
    <location>
        <begin position="7"/>
        <end position="99"/>
    </location>
</feature>
<dbReference type="PANTHER" id="PTHR43793:SF1">
    <property type="entry name" value="FAD SYNTHASE"/>
    <property type="match status" value="1"/>
</dbReference>
<proteinExistence type="predicted"/>
<dbReference type="PANTHER" id="PTHR43793">
    <property type="entry name" value="FAD SYNTHASE"/>
    <property type="match status" value="1"/>
</dbReference>
<dbReference type="GO" id="GO:0016779">
    <property type="term" value="F:nucleotidyltransferase activity"/>
    <property type="evidence" value="ECO:0007669"/>
    <property type="project" value="UniProtKB-KW"/>
</dbReference>
<evidence type="ECO:0000259" key="3">
    <source>
        <dbReference type="Pfam" id="PF01467"/>
    </source>
</evidence>
<dbReference type="SUPFAM" id="SSF52374">
    <property type="entry name" value="Nucleotidylyl transferase"/>
    <property type="match status" value="1"/>
</dbReference>
<evidence type="ECO:0000256" key="2">
    <source>
        <dbReference type="ARBA" id="ARBA00022695"/>
    </source>
</evidence>
<dbReference type="Proteomes" id="UP000231436">
    <property type="component" value="Unassembled WGS sequence"/>
</dbReference>
<evidence type="ECO:0000313" key="4">
    <source>
        <dbReference type="EMBL" id="PJE76455.1"/>
    </source>
</evidence>
<dbReference type="Pfam" id="PF01467">
    <property type="entry name" value="CTP_transf_like"/>
    <property type="match status" value="1"/>
</dbReference>
<organism evidence="4 5">
    <name type="scientific">Candidatus Uhrbacteria bacterium CG10_big_fil_rev_8_21_14_0_10_48_16</name>
    <dbReference type="NCBI Taxonomy" id="1975038"/>
    <lineage>
        <taxon>Bacteria</taxon>
        <taxon>Candidatus Uhriibacteriota</taxon>
    </lineage>
</organism>